<proteinExistence type="predicted"/>
<dbReference type="EMBL" id="GBXM01045842">
    <property type="protein sequence ID" value="JAH62735.1"/>
    <property type="molecule type" value="Transcribed_RNA"/>
</dbReference>
<reference evidence="1" key="1">
    <citation type="submission" date="2014-11" db="EMBL/GenBank/DDBJ databases">
        <authorList>
            <person name="Amaro Gonzalez C."/>
        </authorList>
    </citation>
    <scope>NUCLEOTIDE SEQUENCE</scope>
</reference>
<name>A0A0E9UC20_ANGAN</name>
<sequence>MYGFWSEVSSSLVVHPVGFKGFA</sequence>
<dbReference type="AlphaFoldDB" id="A0A0E9UC20"/>
<protein>
    <submittedName>
        <fullName evidence="1">Uncharacterized protein</fullName>
    </submittedName>
</protein>
<accession>A0A0E9UC20</accession>
<organism evidence="1">
    <name type="scientific">Anguilla anguilla</name>
    <name type="common">European freshwater eel</name>
    <name type="synonym">Muraena anguilla</name>
    <dbReference type="NCBI Taxonomy" id="7936"/>
    <lineage>
        <taxon>Eukaryota</taxon>
        <taxon>Metazoa</taxon>
        <taxon>Chordata</taxon>
        <taxon>Craniata</taxon>
        <taxon>Vertebrata</taxon>
        <taxon>Euteleostomi</taxon>
        <taxon>Actinopterygii</taxon>
        <taxon>Neopterygii</taxon>
        <taxon>Teleostei</taxon>
        <taxon>Anguilliformes</taxon>
        <taxon>Anguillidae</taxon>
        <taxon>Anguilla</taxon>
    </lineage>
</organism>
<reference evidence="1" key="2">
    <citation type="journal article" date="2015" name="Fish Shellfish Immunol.">
        <title>Early steps in the European eel (Anguilla anguilla)-Vibrio vulnificus interaction in the gills: Role of the RtxA13 toxin.</title>
        <authorList>
            <person name="Callol A."/>
            <person name="Pajuelo D."/>
            <person name="Ebbesson L."/>
            <person name="Teles M."/>
            <person name="MacKenzie S."/>
            <person name="Amaro C."/>
        </authorList>
    </citation>
    <scope>NUCLEOTIDE SEQUENCE</scope>
</reference>
<evidence type="ECO:0000313" key="1">
    <source>
        <dbReference type="EMBL" id="JAH62735.1"/>
    </source>
</evidence>